<keyword evidence="3" id="KW-1185">Reference proteome</keyword>
<accession>A0A8X7TZA4</accession>
<dbReference type="PANTHER" id="PTHR33591:SF1">
    <property type="entry name" value="BETA-CAROTENE ISOMERASE D27, CHLOROPLASTIC"/>
    <property type="match status" value="1"/>
</dbReference>
<feature type="domain" description="Beta-carotene isomerase D27-like C-terminal" evidence="1">
    <location>
        <begin position="168"/>
        <end position="240"/>
    </location>
</feature>
<dbReference type="EMBL" id="JAAMPC010000015">
    <property type="protein sequence ID" value="KAG2260445.1"/>
    <property type="molecule type" value="Genomic_DNA"/>
</dbReference>
<proteinExistence type="predicted"/>
<organism evidence="2 3">
    <name type="scientific">Brassica carinata</name>
    <name type="common">Ethiopian mustard</name>
    <name type="synonym">Abyssinian cabbage</name>
    <dbReference type="NCBI Taxonomy" id="52824"/>
    <lineage>
        <taxon>Eukaryota</taxon>
        <taxon>Viridiplantae</taxon>
        <taxon>Streptophyta</taxon>
        <taxon>Embryophyta</taxon>
        <taxon>Tracheophyta</taxon>
        <taxon>Spermatophyta</taxon>
        <taxon>Magnoliopsida</taxon>
        <taxon>eudicotyledons</taxon>
        <taxon>Gunneridae</taxon>
        <taxon>Pentapetalae</taxon>
        <taxon>rosids</taxon>
        <taxon>malvids</taxon>
        <taxon>Brassicales</taxon>
        <taxon>Brassicaceae</taxon>
        <taxon>Brassiceae</taxon>
        <taxon>Brassica</taxon>
    </lineage>
</organism>
<dbReference type="GO" id="GO:0005506">
    <property type="term" value="F:iron ion binding"/>
    <property type="evidence" value="ECO:0007669"/>
    <property type="project" value="InterPro"/>
</dbReference>
<dbReference type="AlphaFoldDB" id="A0A8X7TZA4"/>
<dbReference type="GO" id="GO:0016859">
    <property type="term" value="F:cis-trans isomerase activity"/>
    <property type="evidence" value="ECO:0007669"/>
    <property type="project" value="TreeGrafter"/>
</dbReference>
<evidence type="ECO:0000259" key="1">
    <source>
        <dbReference type="Pfam" id="PF13225"/>
    </source>
</evidence>
<comment type="caution">
    <text evidence="2">The sequence shown here is derived from an EMBL/GenBank/DDBJ whole genome shotgun (WGS) entry which is preliminary data.</text>
</comment>
<evidence type="ECO:0000313" key="3">
    <source>
        <dbReference type="Proteomes" id="UP000886595"/>
    </source>
</evidence>
<dbReference type="PANTHER" id="PTHR33591">
    <property type="entry name" value="BETA-CAROTENE ISOMERASE D27"/>
    <property type="match status" value="1"/>
</dbReference>
<dbReference type="GO" id="GO:1901601">
    <property type="term" value="P:strigolactone biosynthetic process"/>
    <property type="evidence" value="ECO:0007669"/>
    <property type="project" value="TreeGrafter"/>
</dbReference>
<name>A0A8X7TZA4_BRACI</name>
<dbReference type="InterPro" id="IPR038938">
    <property type="entry name" value="D27-like"/>
</dbReference>
<protein>
    <recommendedName>
        <fullName evidence="1">Beta-carotene isomerase D27-like C-terminal domain-containing protein</fullName>
    </recommendedName>
</protein>
<reference evidence="2 3" key="1">
    <citation type="submission" date="2020-02" db="EMBL/GenBank/DDBJ databases">
        <authorList>
            <person name="Ma Q."/>
            <person name="Huang Y."/>
            <person name="Song X."/>
            <person name="Pei D."/>
        </authorList>
    </citation>
    <scope>NUCLEOTIDE SEQUENCE [LARGE SCALE GENOMIC DNA]</scope>
    <source>
        <strain evidence="2">Sxm20200214</strain>
        <tissue evidence="2">Leaf</tissue>
    </source>
</reference>
<dbReference type="Pfam" id="PF13225">
    <property type="entry name" value="D27-like_C"/>
    <property type="match status" value="1"/>
</dbReference>
<dbReference type="OrthoDB" id="416096at2759"/>
<gene>
    <name evidence="2" type="ORF">Bca52824_079739</name>
</gene>
<dbReference type="InterPro" id="IPR025114">
    <property type="entry name" value="D27-like_C"/>
</dbReference>
<dbReference type="Proteomes" id="UP000886595">
    <property type="component" value="Unassembled WGS sequence"/>
</dbReference>
<evidence type="ECO:0000313" key="2">
    <source>
        <dbReference type="EMBL" id="KAG2260445.1"/>
    </source>
</evidence>
<dbReference type="GO" id="GO:0009536">
    <property type="term" value="C:plastid"/>
    <property type="evidence" value="ECO:0007669"/>
    <property type="project" value="TreeGrafter"/>
</dbReference>
<sequence length="263" mass="29692">MMNTKLSLSQTRIIGFSIRLNDARTRYGRSSISATLSSKPAYSGELKVIKETTRAEPLNKKNASYEDNFFSCIAINYLSKTLQDTAGMSSNSRKSTGYDSLVDTATRVAGNLSIKQQHELVLVALDRAFPAVILSFIKMLLPPSKLSRELFALFTTIFLLGLLDLRRETEVNGKKEKSMVFIEKCRFLEQTNCVGMCTHLCKIPSQIFIKNSLGMPIYMMPDFNDLSCKMMFGQEPPEIKDDPVMKQPCFQFCKSNRSYGVKH</sequence>